<dbReference type="EMBL" id="MFCV01000047">
    <property type="protein sequence ID" value="OGE30473.1"/>
    <property type="molecule type" value="Genomic_DNA"/>
</dbReference>
<feature type="transmembrane region" description="Helical" evidence="8">
    <location>
        <begin position="310"/>
        <end position="328"/>
    </location>
</feature>
<dbReference type="STRING" id="1797768.A3C59_00630"/>
<keyword evidence="7 8" id="KW-0472">Membrane</keyword>
<feature type="domain" description="Glycosyltransferase RgtA/B/C/D-like" evidence="9">
    <location>
        <begin position="83"/>
        <end position="222"/>
    </location>
</feature>
<evidence type="ECO:0000256" key="8">
    <source>
        <dbReference type="SAM" id="Phobius"/>
    </source>
</evidence>
<gene>
    <name evidence="10" type="ORF">A3C59_00630</name>
</gene>
<feature type="transmembrane region" description="Helical" evidence="8">
    <location>
        <begin position="5"/>
        <end position="22"/>
    </location>
</feature>
<evidence type="ECO:0000259" key="9">
    <source>
        <dbReference type="Pfam" id="PF13231"/>
    </source>
</evidence>
<feature type="transmembrane region" description="Helical" evidence="8">
    <location>
        <begin position="335"/>
        <end position="354"/>
    </location>
</feature>
<accession>A0A1F5JP78</accession>
<dbReference type="GO" id="GO:0016763">
    <property type="term" value="F:pentosyltransferase activity"/>
    <property type="evidence" value="ECO:0007669"/>
    <property type="project" value="TreeGrafter"/>
</dbReference>
<evidence type="ECO:0000256" key="4">
    <source>
        <dbReference type="ARBA" id="ARBA00022679"/>
    </source>
</evidence>
<feature type="transmembrane region" description="Helical" evidence="8">
    <location>
        <begin position="177"/>
        <end position="197"/>
    </location>
</feature>
<dbReference type="GO" id="GO:0009103">
    <property type="term" value="P:lipopolysaccharide biosynthetic process"/>
    <property type="evidence" value="ECO:0007669"/>
    <property type="project" value="UniProtKB-ARBA"/>
</dbReference>
<organism evidence="10 11">
    <name type="scientific">Candidatus Daviesbacteria bacterium RIFCSPHIGHO2_02_FULL_36_13</name>
    <dbReference type="NCBI Taxonomy" id="1797768"/>
    <lineage>
        <taxon>Bacteria</taxon>
        <taxon>Candidatus Daviesiibacteriota</taxon>
    </lineage>
</organism>
<evidence type="ECO:0000313" key="10">
    <source>
        <dbReference type="EMBL" id="OGE30473.1"/>
    </source>
</evidence>
<reference evidence="10 11" key="1">
    <citation type="journal article" date="2016" name="Nat. Commun.">
        <title>Thousands of microbial genomes shed light on interconnected biogeochemical processes in an aquifer system.</title>
        <authorList>
            <person name="Anantharaman K."/>
            <person name="Brown C.T."/>
            <person name="Hug L.A."/>
            <person name="Sharon I."/>
            <person name="Castelle C.J."/>
            <person name="Probst A.J."/>
            <person name="Thomas B.C."/>
            <person name="Singh A."/>
            <person name="Wilkins M.J."/>
            <person name="Karaoz U."/>
            <person name="Brodie E.L."/>
            <person name="Williams K.H."/>
            <person name="Hubbard S.S."/>
            <person name="Banfield J.F."/>
        </authorList>
    </citation>
    <scope>NUCLEOTIDE SEQUENCE [LARGE SCALE GENOMIC DNA]</scope>
</reference>
<dbReference type="Pfam" id="PF13231">
    <property type="entry name" value="PMT_2"/>
    <property type="match status" value="1"/>
</dbReference>
<dbReference type="PANTHER" id="PTHR33908:SF11">
    <property type="entry name" value="MEMBRANE PROTEIN"/>
    <property type="match status" value="1"/>
</dbReference>
<keyword evidence="6 8" id="KW-1133">Transmembrane helix</keyword>
<comment type="caution">
    <text evidence="10">The sequence shown here is derived from an EMBL/GenBank/DDBJ whole genome shotgun (WGS) entry which is preliminary data.</text>
</comment>
<evidence type="ECO:0000313" key="11">
    <source>
        <dbReference type="Proteomes" id="UP000176902"/>
    </source>
</evidence>
<evidence type="ECO:0000256" key="1">
    <source>
        <dbReference type="ARBA" id="ARBA00004651"/>
    </source>
</evidence>
<evidence type="ECO:0000256" key="6">
    <source>
        <dbReference type="ARBA" id="ARBA00022989"/>
    </source>
</evidence>
<feature type="transmembrane region" description="Helical" evidence="8">
    <location>
        <begin position="360"/>
        <end position="381"/>
    </location>
</feature>
<keyword evidence="2" id="KW-1003">Cell membrane</keyword>
<feature type="transmembrane region" description="Helical" evidence="8">
    <location>
        <begin position="209"/>
        <end position="228"/>
    </location>
</feature>
<evidence type="ECO:0000256" key="5">
    <source>
        <dbReference type="ARBA" id="ARBA00022692"/>
    </source>
</evidence>
<dbReference type="GO" id="GO:0005886">
    <property type="term" value="C:plasma membrane"/>
    <property type="evidence" value="ECO:0007669"/>
    <property type="project" value="UniProtKB-SubCell"/>
</dbReference>
<evidence type="ECO:0000256" key="2">
    <source>
        <dbReference type="ARBA" id="ARBA00022475"/>
    </source>
</evidence>
<dbReference type="AlphaFoldDB" id="A0A1F5JP78"/>
<dbReference type="InterPro" id="IPR050297">
    <property type="entry name" value="LipidA_mod_glycosyltrf_83"/>
</dbReference>
<evidence type="ECO:0000256" key="7">
    <source>
        <dbReference type="ARBA" id="ARBA00023136"/>
    </source>
</evidence>
<name>A0A1F5JP78_9BACT</name>
<dbReference type="PANTHER" id="PTHR33908">
    <property type="entry name" value="MANNOSYLTRANSFERASE YKCB-RELATED"/>
    <property type="match status" value="1"/>
</dbReference>
<dbReference type="InterPro" id="IPR038731">
    <property type="entry name" value="RgtA/B/C-like"/>
</dbReference>
<keyword evidence="4" id="KW-0808">Transferase</keyword>
<keyword evidence="5 8" id="KW-0812">Transmembrane</keyword>
<dbReference type="Proteomes" id="UP000176902">
    <property type="component" value="Unassembled WGS sequence"/>
</dbReference>
<feature type="transmembrane region" description="Helical" evidence="8">
    <location>
        <begin position="140"/>
        <end position="157"/>
    </location>
</feature>
<protein>
    <recommendedName>
        <fullName evidence="9">Glycosyltransferase RgtA/B/C/D-like domain-containing protein</fullName>
    </recommendedName>
</protein>
<evidence type="ECO:0000256" key="3">
    <source>
        <dbReference type="ARBA" id="ARBA00022676"/>
    </source>
</evidence>
<feature type="transmembrane region" description="Helical" evidence="8">
    <location>
        <begin position="388"/>
        <end position="409"/>
    </location>
</feature>
<keyword evidence="3" id="KW-0328">Glycosyltransferase</keyword>
<comment type="subcellular location">
    <subcellularLocation>
        <location evidence="1">Cell membrane</location>
        <topology evidence="1">Multi-pass membrane protein</topology>
    </subcellularLocation>
</comment>
<proteinExistence type="predicted"/>
<feature type="transmembrane region" description="Helical" evidence="8">
    <location>
        <begin position="103"/>
        <end position="128"/>
    </location>
</feature>
<sequence length="563" mass="65669">MKYKVYIFLVLIILLAFILRFYKVSEVPPSLNWDEVSIAYNAYSVLKTGKDEWNQSFPIHFKAYGEYKLPAQIYLSIPGIYFLGLNELGVRITPVIYGTLNVLVMFFLGRAIFASNLAGLVASFLLAISPWHIQLTRGSFESSLATFFICLGVWFLVKGFKEPKWYVYSMIPFALSAFSYNSARIFTPLFLVAVFLIYRHHLFKYKKMIILAITLFTILLLPLTPYLLSGERSSRYKLVSITDDPGLVLRINENRGNSKLPEPFPRLIHNKVTYVATSFTKNYLSHFTPQFLFISGAPHKQHHVQNIGQLYLFQSLFLLMGLWGLFKFNHKFKKLLLAWLLIAYIPVSVTGDSIPHALRTLITAPTYQLICAFGFLIFINWIKKYSKFIQSSLIVGLLIFVVLSLGYYLNQYYNIYPRNYSRDWQYGYQQAVSYVNEHKNEYDQIVFSRHYGEPHMFTLFFLKLDPSKYQNDPNLERFETHDWVRVLRFDMFYLTSSGEEKKVPLYFPDLGDKETTFSEIVKENPGKKLLFIGREIDFPNEMPRLLKINFLNGDNAFDIVEMK</sequence>